<reference evidence="7 8" key="1">
    <citation type="submission" date="2017-02" db="EMBL/GenBank/DDBJ databases">
        <authorList>
            <person name="Peterson S.W."/>
        </authorList>
    </citation>
    <scope>NUCLEOTIDE SEQUENCE [LARGE SCALE GENOMIC DNA]</scope>
    <source>
        <strain evidence="7 8">VKM Ac-2059</strain>
    </source>
</reference>
<keyword evidence="2 5" id="KW-0812">Transmembrane</keyword>
<dbReference type="RefSeq" id="WP_079727434.1">
    <property type="nucleotide sequence ID" value="NZ_FUZP01000001.1"/>
</dbReference>
<gene>
    <name evidence="7" type="ORF">SAMN06309945_1390</name>
</gene>
<dbReference type="InterPro" id="IPR049453">
    <property type="entry name" value="Memb_transporter_dom"/>
</dbReference>
<dbReference type="Pfam" id="PF13515">
    <property type="entry name" value="FUSC_2"/>
    <property type="match status" value="1"/>
</dbReference>
<proteinExistence type="predicted"/>
<accession>A0A1T5JAX5</accession>
<evidence type="ECO:0000259" key="6">
    <source>
        <dbReference type="Pfam" id="PF13515"/>
    </source>
</evidence>
<dbReference type="STRING" id="123320.SAMN06309945_1390"/>
<evidence type="ECO:0000313" key="7">
    <source>
        <dbReference type="EMBL" id="SKC48539.1"/>
    </source>
</evidence>
<feature type="transmembrane region" description="Helical" evidence="5">
    <location>
        <begin position="124"/>
        <end position="143"/>
    </location>
</feature>
<feature type="transmembrane region" description="Helical" evidence="5">
    <location>
        <begin position="77"/>
        <end position="93"/>
    </location>
</feature>
<sequence>MARRNRLRSLTLATPIRTPKRLPFIQAVKTSVATIAAWFVAITVLPGQLPIFAAIAALLVVQPSVNQSLGKAVERSVGVIAGVLIASGIGIVFGQQGWIVLAAIVVSILIGWALRLTPGSSNQIPISAMLVLSIGATTPSYAVDRIIETLIGAAIGVIVNALIVPPVMIGPARADAAALVAELAASLDRLADILATPHSHSAVEGAMIEARLLRPMRDKAVESLSKGEESLTLNPRRSTHRDELRQIRELLDRLSPVVTRTIGMTRAVRDHYDATLSEESTVQQIARELHRAAHDLRLLDRPAGDDRDEDAEPVTAEIPALTAPLVIQRPHPDHWILIGSLLEDLRRVREEIVGANS</sequence>
<dbReference type="GO" id="GO:0016020">
    <property type="term" value="C:membrane"/>
    <property type="evidence" value="ECO:0007669"/>
    <property type="project" value="UniProtKB-SubCell"/>
</dbReference>
<evidence type="ECO:0000256" key="5">
    <source>
        <dbReference type="SAM" id="Phobius"/>
    </source>
</evidence>
<evidence type="ECO:0000256" key="4">
    <source>
        <dbReference type="ARBA" id="ARBA00023136"/>
    </source>
</evidence>
<dbReference type="AlphaFoldDB" id="A0A1T5JAX5"/>
<protein>
    <submittedName>
        <fullName evidence="7">Aromatic acid exporter family member 1</fullName>
    </submittedName>
</protein>
<evidence type="ECO:0000256" key="3">
    <source>
        <dbReference type="ARBA" id="ARBA00022989"/>
    </source>
</evidence>
<dbReference type="Proteomes" id="UP000190857">
    <property type="component" value="Unassembled WGS sequence"/>
</dbReference>
<feature type="domain" description="Integral membrane bound transporter" evidence="6">
    <location>
        <begin position="38"/>
        <end position="159"/>
    </location>
</feature>
<dbReference type="EMBL" id="FUZP01000001">
    <property type="protein sequence ID" value="SKC48539.1"/>
    <property type="molecule type" value="Genomic_DNA"/>
</dbReference>
<evidence type="ECO:0000256" key="1">
    <source>
        <dbReference type="ARBA" id="ARBA00004141"/>
    </source>
</evidence>
<name>A0A1T5JAX5_9MICO</name>
<dbReference type="OrthoDB" id="5176502at2"/>
<feature type="transmembrane region" description="Helical" evidence="5">
    <location>
        <begin position="99"/>
        <end position="117"/>
    </location>
</feature>
<keyword evidence="4 5" id="KW-0472">Membrane</keyword>
<feature type="transmembrane region" description="Helical" evidence="5">
    <location>
        <begin position="149"/>
        <end position="169"/>
    </location>
</feature>
<keyword evidence="8" id="KW-1185">Reference proteome</keyword>
<keyword evidence="3 5" id="KW-1133">Transmembrane helix</keyword>
<organism evidence="7 8">
    <name type="scientific">Okibacterium fritillariae</name>
    <dbReference type="NCBI Taxonomy" id="123320"/>
    <lineage>
        <taxon>Bacteria</taxon>
        <taxon>Bacillati</taxon>
        <taxon>Actinomycetota</taxon>
        <taxon>Actinomycetes</taxon>
        <taxon>Micrococcales</taxon>
        <taxon>Microbacteriaceae</taxon>
        <taxon>Okibacterium</taxon>
    </lineage>
</organism>
<comment type="subcellular location">
    <subcellularLocation>
        <location evidence="1">Membrane</location>
        <topology evidence="1">Multi-pass membrane protein</topology>
    </subcellularLocation>
</comment>
<evidence type="ECO:0000256" key="2">
    <source>
        <dbReference type="ARBA" id="ARBA00022692"/>
    </source>
</evidence>
<evidence type="ECO:0000313" key="8">
    <source>
        <dbReference type="Proteomes" id="UP000190857"/>
    </source>
</evidence>